<name>A0A6S7BMU5_9BURK</name>
<keyword evidence="2" id="KW-1185">Reference proteome</keyword>
<dbReference type="EMBL" id="CADIKM010000083">
    <property type="protein sequence ID" value="CAB3806420.1"/>
    <property type="molecule type" value="Genomic_DNA"/>
</dbReference>
<evidence type="ECO:0000313" key="2">
    <source>
        <dbReference type="Proteomes" id="UP000494115"/>
    </source>
</evidence>
<dbReference type="RefSeq" id="WP_175108306.1">
    <property type="nucleotide sequence ID" value="NZ_CADIKM010000083.1"/>
</dbReference>
<gene>
    <name evidence="1" type="ORF">LMG28138_05805</name>
</gene>
<evidence type="ECO:0000313" key="1">
    <source>
        <dbReference type="EMBL" id="CAB3806420.1"/>
    </source>
</evidence>
<reference evidence="1 2" key="1">
    <citation type="submission" date="2020-04" db="EMBL/GenBank/DDBJ databases">
        <authorList>
            <person name="De Canck E."/>
        </authorList>
    </citation>
    <scope>NUCLEOTIDE SEQUENCE [LARGE SCALE GENOMIC DNA]</scope>
    <source>
        <strain evidence="1 2">LMG 28138</strain>
    </source>
</reference>
<dbReference type="Proteomes" id="UP000494115">
    <property type="component" value="Unassembled WGS sequence"/>
</dbReference>
<proteinExistence type="predicted"/>
<organism evidence="1 2">
    <name type="scientific">Pararobbsia alpina</name>
    <dbReference type="NCBI Taxonomy" id="621374"/>
    <lineage>
        <taxon>Bacteria</taxon>
        <taxon>Pseudomonadati</taxon>
        <taxon>Pseudomonadota</taxon>
        <taxon>Betaproteobacteria</taxon>
        <taxon>Burkholderiales</taxon>
        <taxon>Burkholderiaceae</taxon>
        <taxon>Pararobbsia</taxon>
    </lineage>
</organism>
<sequence>MAAGTFEAFDVRRVLLSEFQRHPKRGPSDPFRVADAAATRIIRLYADKGEISKVNGTRRWIGRMYSSQRPNVTVI</sequence>
<accession>A0A6S7BMU5</accession>
<dbReference type="AlphaFoldDB" id="A0A6S7BMU5"/>
<protein>
    <submittedName>
        <fullName evidence="1">Uncharacterized protein</fullName>
    </submittedName>
</protein>